<dbReference type="STRING" id="700598.Niako_3698"/>
<sequence>MNSDCMKLINSYCIILAGLLVLGACTKIDVPVENQLTPQSFPETDQQFIAAVGPAYVSFRGSFCLAYWQLQTLSTDEAILPSRAGGWYDGGRYQQLHYHSWTPDNPIVGDSWTWGFTTISTCNRILALFAASKDSPVKKSLAAEIRLLRALMFYYMMDAYGNIPMPIAFGDTIKPVQKSRVEAFNLIESEIKATLPDLSRAIDAAQYGRPNLYTAYALLARLYLNAAIYTGVNRYNDCVAACDTIIQSGKYKLAADYAKMFYPDNGPQTPEFIFAIPYDHAAAQGEQFTWYSFHPALQAKYGLAYRLSNPVSTIASYYAFFDDPNDVRTALWLVGKQFDFAGNPINITTTKVGLDATYTGTDGSTPVTWQLNFSADVTLRDVAKFEAGGDELAKAKGIRNNKYYPDVTATDRNQSNDVPVFRLAEIQLMKAEAILRGAAPTYNTTALSLVNDLRTTRKAAPMTNLTLDDMLKERAHELNWENTRRTDLIRFGRYEDAWGFKTDADKNKRIFPIPAAERILNPGLQQNFGY</sequence>
<dbReference type="PATRIC" id="fig|700598.3.peg.3781"/>
<evidence type="ECO:0000256" key="4">
    <source>
        <dbReference type="ARBA" id="ARBA00023136"/>
    </source>
</evidence>
<organism evidence="8 9">
    <name type="scientific">Niastella koreensis (strain DSM 17620 / KACC 11465 / NBRC 106392 / GR20-10)</name>
    <dbReference type="NCBI Taxonomy" id="700598"/>
    <lineage>
        <taxon>Bacteria</taxon>
        <taxon>Pseudomonadati</taxon>
        <taxon>Bacteroidota</taxon>
        <taxon>Chitinophagia</taxon>
        <taxon>Chitinophagales</taxon>
        <taxon>Chitinophagaceae</taxon>
        <taxon>Niastella</taxon>
    </lineage>
</organism>
<proteinExistence type="inferred from homology"/>
<accession>G8TQ02</accession>
<protein>
    <submittedName>
        <fullName evidence="8">RagB/SusD domain-containing protein</fullName>
    </submittedName>
</protein>
<feature type="domain" description="SusD-like N-terminal" evidence="7">
    <location>
        <begin position="93"/>
        <end position="224"/>
    </location>
</feature>
<dbReference type="Proteomes" id="UP000005438">
    <property type="component" value="Chromosome"/>
</dbReference>
<dbReference type="EMBL" id="CP003178">
    <property type="protein sequence ID" value="AEV99996.1"/>
    <property type="molecule type" value="Genomic_DNA"/>
</dbReference>
<dbReference type="HOGENOM" id="CLU_015553_1_2_10"/>
<dbReference type="GO" id="GO:0009279">
    <property type="term" value="C:cell outer membrane"/>
    <property type="evidence" value="ECO:0007669"/>
    <property type="project" value="UniProtKB-SubCell"/>
</dbReference>
<comment type="similarity">
    <text evidence="2">Belongs to the SusD family.</text>
</comment>
<dbReference type="PROSITE" id="PS51257">
    <property type="entry name" value="PROKAR_LIPOPROTEIN"/>
    <property type="match status" value="1"/>
</dbReference>
<dbReference type="SUPFAM" id="SSF48452">
    <property type="entry name" value="TPR-like"/>
    <property type="match status" value="1"/>
</dbReference>
<dbReference type="Gene3D" id="1.25.40.10">
    <property type="entry name" value="Tetratricopeptide repeat domain"/>
    <property type="match status" value="1"/>
</dbReference>
<evidence type="ECO:0000256" key="5">
    <source>
        <dbReference type="ARBA" id="ARBA00023237"/>
    </source>
</evidence>
<feature type="domain" description="RagB/SusD" evidence="6">
    <location>
        <begin position="270"/>
        <end position="530"/>
    </location>
</feature>
<dbReference type="Gene3D" id="1.10.3780.10">
    <property type="entry name" value="SusD-like"/>
    <property type="match status" value="1"/>
</dbReference>
<evidence type="ECO:0000313" key="8">
    <source>
        <dbReference type="EMBL" id="AEV99996.1"/>
    </source>
</evidence>
<keyword evidence="5" id="KW-0998">Cell outer membrane</keyword>
<evidence type="ECO:0000313" key="9">
    <source>
        <dbReference type="Proteomes" id="UP000005438"/>
    </source>
</evidence>
<comment type="subcellular location">
    <subcellularLocation>
        <location evidence="1">Cell outer membrane</location>
    </subcellularLocation>
</comment>
<evidence type="ECO:0000256" key="3">
    <source>
        <dbReference type="ARBA" id="ARBA00022729"/>
    </source>
</evidence>
<dbReference type="InterPro" id="IPR033985">
    <property type="entry name" value="SusD-like_N"/>
</dbReference>
<keyword evidence="3" id="KW-0732">Signal</keyword>
<dbReference type="Pfam" id="PF14322">
    <property type="entry name" value="SusD-like_3"/>
    <property type="match status" value="1"/>
</dbReference>
<dbReference type="InterPro" id="IPR011990">
    <property type="entry name" value="TPR-like_helical_dom_sf"/>
</dbReference>
<dbReference type="KEGG" id="nko:Niako_3698"/>
<dbReference type="InterPro" id="IPR012944">
    <property type="entry name" value="SusD_RagB_dom"/>
</dbReference>
<evidence type="ECO:0000259" key="6">
    <source>
        <dbReference type="Pfam" id="PF07980"/>
    </source>
</evidence>
<evidence type="ECO:0000256" key="2">
    <source>
        <dbReference type="ARBA" id="ARBA00006275"/>
    </source>
</evidence>
<keyword evidence="4" id="KW-0472">Membrane</keyword>
<dbReference type="AlphaFoldDB" id="G8TQ02"/>
<dbReference type="Gene3D" id="1.25.40.390">
    <property type="match status" value="1"/>
</dbReference>
<reference evidence="8 9" key="1">
    <citation type="submission" date="2011-12" db="EMBL/GenBank/DDBJ databases">
        <title>The complete genome of Niastella koreensis GR20-10.</title>
        <authorList>
            <consortium name="US DOE Joint Genome Institute (JGI-PGF)"/>
            <person name="Lucas S."/>
            <person name="Han J."/>
            <person name="Lapidus A."/>
            <person name="Bruce D."/>
            <person name="Goodwin L."/>
            <person name="Pitluck S."/>
            <person name="Peters L."/>
            <person name="Kyrpides N."/>
            <person name="Mavromatis K."/>
            <person name="Ivanova N."/>
            <person name="Mikhailova N."/>
            <person name="Davenport K."/>
            <person name="Saunders E."/>
            <person name="Detter J.C."/>
            <person name="Tapia R."/>
            <person name="Han C."/>
            <person name="Land M."/>
            <person name="Hauser L."/>
            <person name="Markowitz V."/>
            <person name="Cheng J.-F."/>
            <person name="Hugenholtz P."/>
            <person name="Woyke T."/>
            <person name="Wu D."/>
            <person name="Tindall B."/>
            <person name="Pomrenke H."/>
            <person name="Brambilla E."/>
            <person name="Klenk H.-P."/>
            <person name="Eisen J.A."/>
        </authorList>
    </citation>
    <scope>NUCLEOTIDE SEQUENCE [LARGE SCALE GENOMIC DNA]</scope>
    <source>
        <strain evidence="9">DSM 17620 / KACC 11465 / NBRC 106392 / GR20-10</strain>
    </source>
</reference>
<dbReference type="Pfam" id="PF07980">
    <property type="entry name" value="SusD_RagB"/>
    <property type="match status" value="1"/>
</dbReference>
<evidence type="ECO:0000259" key="7">
    <source>
        <dbReference type="Pfam" id="PF14322"/>
    </source>
</evidence>
<evidence type="ECO:0000256" key="1">
    <source>
        <dbReference type="ARBA" id="ARBA00004442"/>
    </source>
</evidence>
<gene>
    <name evidence="8" type="ordered locus">Niako_3698</name>
</gene>
<name>G8TQ02_NIAKG</name>
<dbReference type="eggNOG" id="COG0561">
    <property type="taxonomic scope" value="Bacteria"/>
</dbReference>